<dbReference type="GO" id="GO:0016787">
    <property type="term" value="F:hydrolase activity"/>
    <property type="evidence" value="ECO:0007669"/>
    <property type="project" value="UniProtKB-KW"/>
</dbReference>
<keyword evidence="2" id="KW-0378">Hydrolase</keyword>
<dbReference type="EMBL" id="QUOU01000001">
    <property type="protein sequence ID" value="REL28792.1"/>
    <property type="molecule type" value="Genomic_DNA"/>
</dbReference>
<evidence type="ECO:0000313" key="2">
    <source>
        <dbReference type="EMBL" id="REL28792.1"/>
    </source>
</evidence>
<proteinExistence type="predicted"/>
<dbReference type="Proteomes" id="UP000256478">
    <property type="component" value="Unassembled WGS sequence"/>
</dbReference>
<name>A0A3E0TY40_9GAMM</name>
<dbReference type="InterPro" id="IPR029058">
    <property type="entry name" value="AB_hydrolase_fold"/>
</dbReference>
<evidence type="ECO:0000313" key="3">
    <source>
        <dbReference type="Proteomes" id="UP000256478"/>
    </source>
</evidence>
<sequence>MGVEQKFYFDFADWLATQGFDVLTFDYRGIGLSLRQPLSKVQVSISEWVQQDCAYMIDKAALMAQDKPLYWLGHSLGGQVFAMIPNRHKVTRLITVASGSGYWRKSDPKVKALSLVLWFMLAPVATKLCGYFPGKQLGVVGNLPRQVIRQWRAWCLDPDYLVGSEGMQIRAQYQSLAIPITAIAFKDDELINYAGFEKLHSFYQSADKRHEYICPSQQNVARIGHFGFFRAQHQNTLWPTFISSMFS</sequence>
<accession>A0A3E0TY40</accession>
<gene>
    <name evidence="2" type="ORF">DXX93_03015</name>
</gene>
<comment type="caution">
    <text evidence="2">The sequence shown here is derived from an EMBL/GenBank/DDBJ whole genome shotgun (WGS) entry which is preliminary data.</text>
</comment>
<evidence type="ECO:0000259" key="1">
    <source>
        <dbReference type="Pfam" id="PF12146"/>
    </source>
</evidence>
<protein>
    <submittedName>
        <fullName evidence="2">Alpha/beta fold hydrolase</fullName>
    </submittedName>
</protein>
<organism evidence="2 3">
    <name type="scientific">Thalassotalea euphylliae</name>
    <dbReference type="NCBI Taxonomy" id="1655234"/>
    <lineage>
        <taxon>Bacteria</taxon>
        <taxon>Pseudomonadati</taxon>
        <taxon>Pseudomonadota</taxon>
        <taxon>Gammaproteobacteria</taxon>
        <taxon>Alteromonadales</taxon>
        <taxon>Colwelliaceae</taxon>
        <taxon>Thalassotalea</taxon>
    </lineage>
</organism>
<dbReference type="InterPro" id="IPR022742">
    <property type="entry name" value="Hydrolase_4"/>
</dbReference>
<dbReference type="InterPro" id="IPR017208">
    <property type="entry name" value="UCP037442_abhydr"/>
</dbReference>
<dbReference type="Pfam" id="PF12146">
    <property type="entry name" value="Hydrolase_4"/>
    <property type="match status" value="1"/>
</dbReference>
<dbReference type="SUPFAM" id="SSF53474">
    <property type="entry name" value="alpha/beta-Hydrolases"/>
    <property type="match status" value="1"/>
</dbReference>
<dbReference type="Gene3D" id="3.40.50.1820">
    <property type="entry name" value="alpha/beta hydrolase"/>
    <property type="match status" value="1"/>
</dbReference>
<feature type="domain" description="Serine aminopeptidase S33" evidence="1">
    <location>
        <begin position="6"/>
        <end position="119"/>
    </location>
</feature>
<dbReference type="PIRSF" id="PIRSF037442">
    <property type="entry name" value="UCP037442_abhydr"/>
    <property type="match status" value="1"/>
</dbReference>
<dbReference type="OrthoDB" id="9785076at2"/>
<dbReference type="AlphaFoldDB" id="A0A3E0TY40"/>
<reference evidence="2 3" key="1">
    <citation type="submission" date="2018-08" db="EMBL/GenBank/DDBJ databases">
        <title>Thalassotalea euphylliae genome.</title>
        <authorList>
            <person name="Summers S."/>
            <person name="Rice S.A."/>
            <person name="Freckelton M.L."/>
            <person name="Nedved B.T."/>
            <person name="Hadfield M.G."/>
        </authorList>
    </citation>
    <scope>NUCLEOTIDE SEQUENCE [LARGE SCALE GENOMIC DNA]</scope>
    <source>
        <strain evidence="2 3">H1</strain>
    </source>
</reference>